<keyword evidence="3" id="KW-1185">Reference proteome</keyword>
<feature type="region of interest" description="Disordered" evidence="1">
    <location>
        <begin position="49"/>
        <end position="75"/>
    </location>
</feature>
<dbReference type="AlphaFoldDB" id="A0AAV1H2S7"/>
<proteinExistence type="predicted"/>
<dbReference type="Proteomes" id="UP001178508">
    <property type="component" value="Chromosome 18"/>
</dbReference>
<feature type="compositionally biased region" description="Basic and acidic residues" evidence="1">
    <location>
        <begin position="12"/>
        <end position="26"/>
    </location>
</feature>
<feature type="region of interest" description="Disordered" evidence="1">
    <location>
        <begin position="90"/>
        <end position="110"/>
    </location>
</feature>
<dbReference type="EMBL" id="OY660881">
    <property type="protein sequence ID" value="CAJ1079825.1"/>
    <property type="molecule type" value="Genomic_DNA"/>
</dbReference>
<evidence type="ECO:0000313" key="2">
    <source>
        <dbReference type="EMBL" id="CAJ1079825.1"/>
    </source>
</evidence>
<organism evidence="2 3">
    <name type="scientific">Xyrichtys novacula</name>
    <name type="common">Pearly razorfish</name>
    <name type="synonym">Hemipteronotus novacula</name>
    <dbReference type="NCBI Taxonomy" id="13765"/>
    <lineage>
        <taxon>Eukaryota</taxon>
        <taxon>Metazoa</taxon>
        <taxon>Chordata</taxon>
        <taxon>Craniata</taxon>
        <taxon>Vertebrata</taxon>
        <taxon>Euteleostomi</taxon>
        <taxon>Actinopterygii</taxon>
        <taxon>Neopterygii</taxon>
        <taxon>Teleostei</taxon>
        <taxon>Neoteleostei</taxon>
        <taxon>Acanthomorphata</taxon>
        <taxon>Eupercaria</taxon>
        <taxon>Labriformes</taxon>
        <taxon>Labridae</taxon>
        <taxon>Xyrichtys</taxon>
    </lineage>
</organism>
<evidence type="ECO:0000313" key="3">
    <source>
        <dbReference type="Proteomes" id="UP001178508"/>
    </source>
</evidence>
<evidence type="ECO:0000256" key="1">
    <source>
        <dbReference type="SAM" id="MobiDB-lite"/>
    </source>
</evidence>
<gene>
    <name evidence="2" type="ORF">XNOV1_A030367</name>
</gene>
<feature type="region of interest" description="Disordered" evidence="1">
    <location>
        <begin position="1"/>
        <end position="26"/>
    </location>
</feature>
<accession>A0AAV1H2S7</accession>
<name>A0AAV1H2S7_XYRNO</name>
<protein>
    <submittedName>
        <fullName evidence="2">Uncharacterized protein</fullName>
    </submittedName>
</protein>
<feature type="compositionally biased region" description="Basic and acidic residues" evidence="1">
    <location>
        <begin position="56"/>
        <end position="67"/>
    </location>
</feature>
<reference evidence="2" key="1">
    <citation type="submission" date="2023-08" db="EMBL/GenBank/DDBJ databases">
        <authorList>
            <person name="Alioto T."/>
            <person name="Alioto T."/>
            <person name="Gomez Garrido J."/>
        </authorList>
    </citation>
    <scope>NUCLEOTIDE SEQUENCE</scope>
</reference>
<sequence>MATAEIYVRHPLSGEKQRGRDRERKRDGRLVLELNQTVSWCWILPRATEGGRLGGRKRDGRKEEQSNGERTGTWRGRRIMMVKAKRLKERSGRWSSWGRKQHSQSEDTAEMEKLLDDVTRSVMVKEEELFRARRVPEVKVPFNFDRDIDW</sequence>